<dbReference type="SUPFAM" id="SSF55008">
    <property type="entry name" value="HMA, heavy metal-associated domain"/>
    <property type="match status" value="1"/>
</dbReference>
<comment type="subcellular location">
    <subcellularLocation>
        <location evidence="1">Membrane</location>
        <topology evidence="1">Peripheral membrane protein</topology>
    </subcellularLocation>
</comment>
<evidence type="ECO:0000256" key="2">
    <source>
        <dbReference type="ARBA" id="ARBA00022723"/>
    </source>
</evidence>
<dbReference type="PANTHER" id="PTHR22814:SF319">
    <property type="entry name" value="HEAVY METAL-ASSOCIATED ISOPRENYLATED PLANT PROTEIN 31"/>
    <property type="match status" value="1"/>
</dbReference>
<dbReference type="InterPro" id="IPR006121">
    <property type="entry name" value="HMA_dom"/>
</dbReference>
<proteinExistence type="predicted"/>
<evidence type="ECO:0000256" key="1">
    <source>
        <dbReference type="ARBA" id="ARBA00004170"/>
    </source>
</evidence>
<dbReference type="Gramene" id="OE9A104361T1">
    <property type="protein sequence ID" value="OE9A104361C1"/>
    <property type="gene ID" value="OE9A104361"/>
</dbReference>
<dbReference type="PANTHER" id="PTHR22814">
    <property type="entry name" value="COPPER TRANSPORT PROTEIN ATOX1-RELATED"/>
    <property type="match status" value="1"/>
</dbReference>
<dbReference type="CDD" id="cd00371">
    <property type="entry name" value="HMA"/>
    <property type="match status" value="1"/>
</dbReference>
<dbReference type="EMBL" id="CACTIH010000085">
    <property type="protein sequence ID" value="CAA2952863.1"/>
    <property type="molecule type" value="Genomic_DNA"/>
</dbReference>
<dbReference type="OrthoDB" id="689350at2759"/>
<dbReference type="AlphaFoldDB" id="A0A8S0PK53"/>
<dbReference type="GO" id="GO:0009626">
    <property type="term" value="P:plant-type hypersensitive response"/>
    <property type="evidence" value="ECO:0007669"/>
    <property type="project" value="UniProtKB-KW"/>
</dbReference>
<dbReference type="Gene3D" id="3.30.70.100">
    <property type="match status" value="1"/>
</dbReference>
<evidence type="ECO:0000313" key="5">
    <source>
        <dbReference type="Proteomes" id="UP000594638"/>
    </source>
</evidence>
<organism evidence="4 5">
    <name type="scientific">Olea europaea subsp. europaea</name>
    <dbReference type="NCBI Taxonomy" id="158383"/>
    <lineage>
        <taxon>Eukaryota</taxon>
        <taxon>Viridiplantae</taxon>
        <taxon>Streptophyta</taxon>
        <taxon>Embryophyta</taxon>
        <taxon>Tracheophyta</taxon>
        <taxon>Spermatophyta</taxon>
        <taxon>Magnoliopsida</taxon>
        <taxon>eudicotyledons</taxon>
        <taxon>Gunneridae</taxon>
        <taxon>Pentapetalae</taxon>
        <taxon>asterids</taxon>
        <taxon>lamiids</taxon>
        <taxon>Lamiales</taxon>
        <taxon>Oleaceae</taxon>
        <taxon>Oleeae</taxon>
        <taxon>Olea</taxon>
    </lineage>
</organism>
<feature type="domain" description="HMA" evidence="3">
    <location>
        <begin position="2"/>
        <end position="66"/>
    </location>
</feature>
<dbReference type="InterPro" id="IPR036163">
    <property type="entry name" value="HMA_dom_sf"/>
</dbReference>
<keyword evidence="5" id="KW-1185">Reference proteome</keyword>
<gene>
    <name evidence="4" type="ORF">OLEA9_A104361</name>
</gene>
<dbReference type="PROSITE" id="PS50846">
    <property type="entry name" value="HMA_2"/>
    <property type="match status" value="1"/>
</dbReference>
<sequence length="123" mass="13851">MSMVEVNVPNLDCEGCASKLRKALFKLEGVRDVDIEMEMQKITVTGCGLEEKKVSKAIKRAGKTAEPWPYPYPVYSYFADHYDTWRDADDRSVNTLVQTPPADYSLPVVSLFSDDNPHACTIM</sequence>
<evidence type="ECO:0000259" key="3">
    <source>
        <dbReference type="PROSITE" id="PS50846"/>
    </source>
</evidence>
<protein>
    <submittedName>
        <fullName evidence="4">Heavy metal-associated isoprenylated plant 31 isoform X1</fullName>
    </submittedName>
</protein>
<comment type="caution">
    <text evidence="4">The sequence shown here is derived from an EMBL/GenBank/DDBJ whole genome shotgun (WGS) entry which is preliminary data.</text>
</comment>
<dbReference type="Proteomes" id="UP000594638">
    <property type="component" value="Unassembled WGS sequence"/>
</dbReference>
<evidence type="ECO:0000313" key="4">
    <source>
        <dbReference type="EMBL" id="CAA2952863.1"/>
    </source>
</evidence>
<dbReference type="Pfam" id="PF00403">
    <property type="entry name" value="HMA"/>
    <property type="match status" value="1"/>
</dbReference>
<keyword evidence="2" id="KW-0479">Metal-binding</keyword>
<name>A0A8S0PK53_OLEEU</name>
<accession>A0A8S0PK53</accession>
<reference evidence="4 5" key="1">
    <citation type="submission" date="2019-12" db="EMBL/GenBank/DDBJ databases">
        <authorList>
            <person name="Alioto T."/>
            <person name="Alioto T."/>
            <person name="Gomez Garrido J."/>
        </authorList>
    </citation>
    <scope>NUCLEOTIDE SEQUENCE [LARGE SCALE GENOMIC DNA]</scope>
</reference>
<dbReference type="GO" id="GO:0016020">
    <property type="term" value="C:membrane"/>
    <property type="evidence" value="ECO:0007669"/>
    <property type="project" value="UniProtKB-SubCell"/>
</dbReference>
<dbReference type="GO" id="GO:0046872">
    <property type="term" value="F:metal ion binding"/>
    <property type="evidence" value="ECO:0007669"/>
    <property type="project" value="UniProtKB-KW"/>
</dbReference>